<reference evidence="3" key="2">
    <citation type="submission" date="2013-01" db="EMBL/GenBank/DDBJ databases">
        <title>The wheat powdery mildew genome reveals unique evolution of an obligate biotroph.</title>
        <authorList>
            <person name="Oberhaensli S."/>
            <person name="Wicker T."/>
            <person name="Keller B."/>
        </authorList>
    </citation>
    <scope>NUCLEOTIDE SEQUENCE</scope>
    <source>
        <strain evidence="3">96224</strain>
    </source>
</reference>
<dbReference type="EMBL" id="UIGY01000153">
    <property type="protein sequence ID" value="SUZ11888.1"/>
    <property type="molecule type" value="Genomic_DNA"/>
</dbReference>
<dbReference type="InterPro" id="IPR029164">
    <property type="entry name" value="PIG-Y"/>
</dbReference>
<reference evidence="5" key="1">
    <citation type="journal article" date="2013" name="Nat. Genet.">
        <title>The wheat powdery mildew genome shows the unique evolution of an obligate biotroph.</title>
        <authorList>
            <person name="Wicker T."/>
            <person name="Oberhaensli S."/>
            <person name="Parlange F."/>
            <person name="Buchmann J.P."/>
            <person name="Shatalina M."/>
            <person name="Roffler S."/>
            <person name="Ben-David R."/>
            <person name="Dolezel J."/>
            <person name="Simkova H."/>
            <person name="Schulze-Lefert P."/>
            <person name="Spanu P.D."/>
            <person name="Bruggmann R."/>
            <person name="Amselem J."/>
            <person name="Quesneville H."/>
            <person name="Ver Loren van Themaat E."/>
            <person name="Paape T."/>
            <person name="Shimizu K.K."/>
            <person name="Keller B."/>
        </authorList>
    </citation>
    <scope>NUCLEOTIDE SEQUENCE [LARGE SCALE GENOMIC DNA]</scope>
    <source>
        <strain evidence="5">96224</strain>
    </source>
</reference>
<dbReference type="Proteomes" id="UP000053110">
    <property type="component" value="Unassembled WGS sequence"/>
</dbReference>
<dbReference type="EMBL" id="KE375125">
    <property type="protein sequence ID" value="EPQ63363.1"/>
    <property type="molecule type" value="Genomic_DNA"/>
</dbReference>
<keyword evidence="2" id="KW-0812">Transmembrane</keyword>
<dbReference type="OrthoDB" id="2157498at2759"/>
<name>A0A061HK53_BLUGR</name>
<evidence type="ECO:0000313" key="5">
    <source>
        <dbReference type="Proteomes" id="UP000053110"/>
    </source>
</evidence>
<proteinExistence type="predicted"/>
<feature type="compositionally biased region" description="Basic and acidic residues" evidence="1">
    <location>
        <begin position="1"/>
        <end position="14"/>
    </location>
</feature>
<accession>A0A061HK53</accession>
<protein>
    <submittedName>
        <fullName evidence="4">Bgt-4892</fullName>
    </submittedName>
</protein>
<keyword evidence="2" id="KW-1133">Transmembrane helix</keyword>
<feature type="transmembrane region" description="Helical" evidence="2">
    <location>
        <begin position="314"/>
        <end position="338"/>
    </location>
</feature>
<dbReference type="PANTHER" id="PTHR39400">
    <property type="entry name" value="YALI0E29227P"/>
    <property type="match status" value="1"/>
</dbReference>
<feature type="compositionally biased region" description="Polar residues" evidence="1">
    <location>
        <begin position="53"/>
        <end position="67"/>
    </location>
</feature>
<sequence>MDHLLRESRNEKMTDTSQRNNHPTEREASLGYRKSLSNSILSKFYLLRASGDDMNSSTENNPTNSDTTNERAFSKKSTRAMAVAVEQKTRRRKGSLRKAALLGRGALRERKESRPFSFENKNESANNMMGLLSPISSEDEPSFPNLGLGISDIATRKESSSGDYNTLASSVTTLPMGKTDQPLSLPTSKMSPTLSYTSTDEEDMSGSLAHNTALRYSSDSYFPPSAASVSHHRSVQKAKSPLSAVGLPSNPLPASDVEWDYSETEWWGWALLILTWIVFVIGMGSCLGVWSWAWDVGETPYAPPELEDDPTLPIVGYYPALIILTSVMAWVWVIVAWVGMKYFRHTNISGE</sequence>
<reference evidence="4" key="3">
    <citation type="submission" date="2018-07" db="EMBL/GenBank/DDBJ databases">
        <authorList>
            <person name="Quirk P.G."/>
            <person name="Krulwich T.A."/>
        </authorList>
    </citation>
    <scope>NUCLEOTIDE SEQUENCE</scope>
    <source>
        <strain evidence="4">96224</strain>
    </source>
</reference>
<dbReference type="HOGENOM" id="CLU_030267_0_0_1"/>
<dbReference type="Pfam" id="PF15159">
    <property type="entry name" value="PIG-Y"/>
    <property type="match status" value="1"/>
</dbReference>
<evidence type="ECO:0000313" key="4">
    <source>
        <dbReference type="EMBL" id="SUZ11888.1"/>
    </source>
</evidence>
<evidence type="ECO:0000313" key="3">
    <source>
        <dbReference type="EMBL" id="EPQ63363.1"/>
    </source>
</evidence>
<feature type="transmembrane region" description="Helical" evidence="2">
    <location>
        <begin position="269"/>
        <end position="294"/>
    </location>
</feature>
<evidence type="ECO:0000256" key="2">
    <source>
        <dbReference type="SAM" id="Phobius"/>
    </source>
</evidence>
<feature type="region of interest" description="Disordered" evidence="1">
    <location>
        <begin position="53"/>
        <end position="121"/>
    </location>
</feature>
<dbReference type="AlphaFoldDB" id="A0A061HK53"/>
<feature type="region of interest" description="Disordered" evidence="1">
    <location>
        <begin position="1"/>
        <end position="31"/>
    </location>
</feature>
<keyword evidence="2" id="KW-0472">Membrane</keyword>
<organism evidence="4">
    <name type="scientific">Blumeria graminis f. sp. tritici 96224</name>
    <dbReference type="NCBI Taxonomy" id="1268274"/>
    <lineage>
        <taxon>Eukaryota</taxon>
        <taxon>Fungi</taxon>
        <taxon>Dikarya</taxon>
        <taxon>Ascomycota</taxon>
        <taxon>Pezizomycotina</taxon>
        <taxon>Leotiomycetes</taxon>
        <taxon>Erysiphales</taxon>
        <taxon>Erysiphaceae</taxon>
        <taxon>Blumeria</taxon>
    </lineage>
</organism>
<gene>
    <name evidence="3" type="ORF">BGT96224_4892</name>
    <name evidence="4" type="ORF">BGT96224V2_LOCUS5063</name>
</gene>
<dbReference type="PANTHER" id="PTHR39400:SF1">
    <property type="entry name" value="PIG-P DOMAIN-CONTAINING PROTEIN"/>
    <property type="match status" value="1"/>
</dbReference>
<evidence type="ECO:0000256" key="1">
    <source>
        <dbReference type="SAM" id="MobiDB-lite"/>
    </source>
</evidence>